<reference evidence="1 2" key="1">
    <citation type="submission" date="2015-01" db="EMBL/GenBank/DDBJ databases">
        <title>Paenibacillus swuensis/DY6/whole genome sequencing.</title>
        <authorList>
            <person name="Kim M.K."/>
            <person name="Srinivasan S."/>
            <person name="Lee J.-J."/>
        </authorList>
    </citation>
    <scope>NUCLEOTIDE SEQUENCE [LARGE SCALE GENOMIC DNA]</scope>
    <source>
        <strain evidence="1 2">DY6</strain>
    </source>
</reference>
<evidence type="ECO:0000313" key="2">
    <source>
        <dbReference type="Proteomes" id="UP000076927"/>
    </source>
</evidence>
<accession>A0A172TEC4</accession>
<keyword evidence="2" id="KW-1185">Reference proteome</keyword>
<organism evidence="1 2">
    <name type="scientific">Paenibacillus swuensis</name>
    <dbReference type="NCBI Taxonomy" id="1178515"/>
    <lineage>
        <taxon>Bacteria</taxon>
        <taxon>Bacillati</taxon>
        <taxon>Bacillota</taxon>
        <taxon>Bacilli</taxon>
        <taxon>Bacillales</taxon>
        <taxon>Paenibacillaceae</taxon>
        <taxon>Paenibacillus</taxon>
    </lineage>
</organism>
<dbReference type="AlphaFoldDB" id="A0A172TEC4"/>
<evidence type="ECO:0000313" key="1">
    <source>
        <dbReference type="EMBL" id="ANE45360.1"/>
    </source>
</evidence>
<dbReference type="RefSeq" id="WP_068603911.1">
    <property type="nucleotide sequence ID" value="NZ_CP011388.1"/>
</dbReference>
<protein>
    <submittedName>
        <fullName evidence="1">Uncharacterized protein</fullName>
    </submittedName>
</protein>
<dbReference type="Proteomes" id="UP000076927">
    <property type="component" value="Chromosome"/>
</dbReference>
<dbReference type="EMBL" id="CP011388">
    <property type="protein sequence ID" value="ANE45360.1"/>
    <property type="molecule type" value="Genomic_DNA"/>
</dbReference>
<proteinExistence type="predicted"/>
<gene>
    <name evidence="1" type="ORF">SY83_02355</name>
</gene>
<dbReference type="PATRIC" id="fig|1178515.4.peg.455"/>
<name>A0A172TEC4_9BACL</name>
<sequence length="107" mass="12037">MSHRIGVLKEREPSEDQDKYLKIGRLSSELYLPNDRGYSDSKLLSFFQALSDFDWTYSNGAYSKYGGGSLNPDGRMQFVGTRAALKSFPMVLNDHAGIPNDQNRNIA</sequence>
<dbReference type="KEGG" id="pswu:SY83_02355"/>